<feature type="domain" description="mRNA capping enzyme adenylation" evidence="1">
    <location>
        <begin position="9"/>
        <end position="94"/>
    </location>
</feature>
<dbReference type="Gene3D" id="3.30.470.30">
    <property type="entry name" value="DNA ligase/mRNA capping enzyme"/>
    <property type="match status" value="1"/>
</dbReference>
<dbReference type="STRING" id="667725.A0A0L0FQ30"/>
<sequence length="146" mass="17291">EGNAIGFLEPLDRRLKMAEKQIIRPRKACAKKFEEQMKEEPFHLRIKKFFPIQKAKYIVTEVMPKLTHENDGLILTPVRMRYVSGRFLKLMKWKPPELNSVDFLLKFEITGNAGERKVPRAVRKGLCRVFSTEMCLDFAWCSMWLW</sequence>
<dbReference type="PANTHER" id="PTHR10367:SF17">
    <property type="entry name" value="MRNA-CAPPING ENZYME"/>
    <property type="match status" value="1"/>
</dbReference>
<dbReference type="GO" id="GO:0005524">
    <property type="term" value="F:ATP binding"/>
    <property type="evidence" value="ECO:0007669"/>
    <property type="project" value="InterPro"/>
</dbReference>
<organism evidence="2 3">
    <name type="scientific">Sphaeroforma arctica JP610</name>
    <dbReference type="NCBI Taxonomy" id="667725"/>
    <lineage>
        <taxon>Eukaryota</taxon>
        <taxon>Ichthyosporea</taxon>
        <taxon>Ichthyophonida</taxon>
        <taxon>Sphaeroforma</taxon>
    </lineage>
</organism>
<dbReference type="Pfam" id="PF01331">
    <property type="entry name" value="mRNA_cap_enzyme"/>
    <property type="match status" value="1"/>
</dbReference>
<dbReference type="EMBL" id="KQ242399">
    <property type="protein sequence ID" value="KNC78907.1"/>
    <property type="molecule type" value="Genomic_DNA"/>
</dbReference>
<name>A0A0L0FQ30_9EUKA</name>
<dbReference type="OrthoDB" id="200924at2759"/>
<dbReference type="PANTHER" id="PTHR10367">
    <property type="entry name" value="MRNA-CAPPING ENZYME"/>
    <property type="match status" value="1"/>
</dbReference>
<dbReference type="eggNOG" id="KOG2386">
    <property type="taxonomic scope" value="Eukaryota"/>
</dbReference>
<protein>
    <submittedName>
        <fullName evidence="2">mRNA capping enzyme, catalytic domain-containing protein</fullName>
    </submittedName>
</protein>
<dbReference type="AlphaFoldDB" id="A0A0L0FQ30"/>
<evidence type="ECO:0000313" key="2">
    <source>
        <dbReference type="EMBL" id="KNC78907.1"/>
    </source>
</evidence>
<dbReference type="GeneID" id="25909187"/>
<dbReference type="RefSeq" id="XP_014152809.1">
    <property type="nucleotide sequence ID" value="XM_014297334.1"/>
</dbReference>
<dbReference type="InterPro" id="IPR001339">
    <property type="entry name" value="mRNA_cap_enzyme_adenylation"/>
</dbReference>
<dbReference type="InterPro" id="IPR051029">
    <property type="entry name" value="mRNA_Capping_Enz/RNA_Phosphat"/>
</dbReference>
<evidence type="ECO:0000313" key="3">
    <source>
        <dbReference type="Proteomes" id="UP000054560"/>
    </source>
</evidence>
<evidence type="ECO:0000259" key="1">
    <source>
        <dbReference type="Pfam" id="PF01331"/>
    </source>
</evidence>
<gene>
    <name evidence="2" type="ORF">SARC_08683</name>
</gene>
<feature type="non-terminal residue" evidence="2">
    <location>
        <position position="1"/>
    </location>
</feature>
<proteinExistence type="predicted"/>
<dbReference type="GO" id="GO:0004484">
    <property type="term" value="F:mRNA guanylyltransferase activity"/>
    <property type="evidence" value="ECO:0007669"/>
    <property type="project" value="InterPro"/>
</dbReference>
<accession>A0A0L0FQ30</accession>
<dbReference type="GO" id="GO:0006370">
    <property type="term" value="P:7-methylguanosine mRNA capping"/>
    <property type="evidence" value="ECO:0007669"/>
    <property type="project" value="InterPro"/>
</dbReference>
<keyword evidence="3" id="KW-1185">Reference proteome</keyword>
<dbReference type="Proteomes" id="UP000054560">
    <property type="component" value="Unassembled WGS sequence"/>
</dbReference>
<reference evidence="2 3" key="1">
    <citation type="submission" date="2011-02" db="EMBL/GenBank/DDBJ databases">
        <title>The Genome Sequence of Sphaeroforma arctica JP610.</title>
        <authorList>
            <consortium name="The Broad Institute Genome Sequencing Platform"/>
            <person name="Russ C."/>
            <person name="Cuomo C."/>
            <person name="Young S.K."/>
            <person name="Zeng Q."/>
            <person name="Gargeya S."/>
            <person name="Alvarado L."/>
            <person name="Berlin A."/>
            <person name="Chapman S.B."/>
            <person name="Chen Z."/>
            <person name="Freedman E."/>
            <person name="Gellesch M."/>
            <person name="Goldberg J."/>
            <person name="Griggs A."/>
            <person name="Gujja S."/>
            <person name="Heilman E."/>
            <person name="Heiman D."/>
            <person name="Howarth C."/>
            <person name="Mehta T."/>
            <person name="Neiman D."/>
            <person name="Pearson M."/>
            <person name="Roberts A."/>
            <person name="Saif S."/>
            <person name="Shea T."/>
            <person name="Shenoy N."/>
            <person name="Sisk P."/>
            <person name="Stolte C."/>
            <person name="Sykes S."/>
            <person name="White J."/>
            <person name="Yandava C."/>
            <person name="Burger G."/>
            <person name="Gray M.W."/>
            <person name="Holland P.W.H."/>
            <person name="King N."/>
            <person name="Lang F.B.F."/>
            <person name="Roger A.J."/>
            <person name="Ruiz-Trillo I."/>
            <person name="Haas B."/>
            <person name="Nusbaum C."/>
            <person name="Birren B."/>
        </authorList>
    </citation>
    <scope>NUCLEOTIDE SEQUENCE [LARGE SCALE GENOMIC DNA]</scope>
    <source>
        <strain evidence="2 3">JP610</strain>
    </source>
</reference>
<dbReference type="SUPFAM" id="SSF56091">
    <property type="entry name" value="DNA ligase/mRNA capping enzyme, catalytic domain"/>
    <property type="match status" value="1"/>
</dbReference>